<evidence type="ECO:0000256" key="7">
    <source>
        <dbReference type="ARBA" id="ARBA00023015"/>
    </source>
</evidence>
<dbReference type="CDD" id="cd00200">
    <property type="entry name" value="WD40"/>
    <property type="match status" value="1"/>
</dbReference>
<dbReference type="PROSITE" id="PS50082">
    <property type="entry name" value="WD_REPEATS_2"/>
    <property type="match status" value="4"/>
</dbReference>
<comment type="similarity">
    <text evidence="2">Belongs to the WD repeat HIR1 family.</text>
</comment>
<dbReference type="FunFam" id="2.130.10.10:FF:000466">
    <property type="entry name" value="Chromatin assembly factor 1 subunit FAS2"/>
    <property type="match status" value="1"/>
</dbReference>
<dbReference type="InterPro" id="IPR015943">
    <property type="entry name" value="WD40/YVTN_repeat-like_dom_sf"/>
</dbReference>
<dbReference type="Proteomes" id="UP000825935">
    <property type="component" value="Chromosome 12"/>
</dbReference>
<evidence type="ECO:0000313" key="16">
    <source>
        <dbReference type="EMBL" id="KAH7422854.1"/>
    </source>
</evidence>
<keyword evidence="17" id="KW-1185">Reference proteome</keyword>
<keyword evidence="3 13" id="KW-0853">WD repeat</keyword>
<dbReference type="EMBL" id="CM035417">
    <property type="protein sequence ID" value="KAH7422854.1"/>
    <property type="molecule type" value="Genomic_DNA"/>
</dbReference>
<feature type="compositionally biased region" description="Polar residues" evidence="14">
    <location>
        <begin position="575"/>
        <end position="590"/>
    </location>
</feature>
<dbReference type="InterPro" id="IPR001632">
    <property type="entry name" value="WD40_G-protein_beta-like"/>
</dbReference>
<evidence type="ECO:0000256" key="4">
    <source>
        <dbReference type="ARBA" id="ARBA00022737"/>
    </source>
</evidence>
<evidence type="ECO:0000256" key="6">
    <source>
        <dbReference type="ARBA" id="ARBA00022853"/>
    </source>
</evidence>
<keyword evidence="6" id="KW-0156">Chromatin regulator</keyword>
<evidence type="ECO:0000256" key="2">
    <source>
        <dbReference type="ARBA" id="ARBA00007306"/>
    </source>
</evidence>
<evidence type="ECO:0000256" key="13">
    <source>
        <dbReference type="PROSITE-ProRule" id="PRU00221"/>
    </source>
</evidence>
<sequence>MKGGTLQITWHGSDNGTDPVLTLDFHRLSGLLATGGADHDIRLWNVHDAQDRPLPSVTFHSCLSYHSAAVNAVRFSTTGDQLASGADGGEVLVWRLNENPDASSMWKVSKNLRFHVKDVLDLQWSSDDVFLISGSVDNTVIVWDIAKGSPQQVLKDHLHYVQGVAWDPAGQYIASISGDRTCRIYNSKPQVSKGKPQDKSNFSCQSVLVKADVSKQEDDATKIANKLNLFHDETLPSFFRRLAWSPDGSFLLVPAGIHKSPSDSALVNTAYIVSRKDLSRPAVQLPGASKPIVAVRFCPLLFSCYSNAEHMKDNDSKNTGVFKLPYRLVFAVATLNSLYVYDTQTVHPLAVLAGIHYAAITDIAWSHDAKFLAVSSQDGFCSLVMFEDGELGNPLPIDEVPDHVAKFLPPSKDCVMEIYSKSKEAATKVKNKEVCHSVSIKKDGGQFSIAVRTEQAQNKMEQSQAVLEPLQHDEKLCVGSDNAGNRLGSISIEKSNALQMDGNKDGSKKPRRIVPIAVSNGSQEPVGVTACVPNASAPLQPFQPVSVSSESSPKRPRRITPVAVLSASPNRGDDATTSLHNTDISSQPHQTEVDNVSHEEHHVESVDDIKESVHMESDHGKRVNQQIDQKKPRRITPVPILANCSTPEIERRDGTN</sequence>
<dbReference type="AlphaFoldDB" id="A0A8T2TN74"/>
<evidence type="ECO:0000313" key="17">
    <source>
        <dbReference type="Proteomes" id="UP000825935"/>
    </source>
</evidence>
<protein>
    <recommendedName>
        <fullName evidence="12">CAF-1 p60 homolog</fullName>
    </recommendedName>
</protein>
<comment type="caution">
    <text evidence="16">The sequence shown here is derived from an EMBL/GenBank/DDBJ whole genome shotgun (WGS) entry which is preliminary data.</text>
</comment>
<evidence type="ECO:0000256" key="9">
    <source>
        <dbReference type="ARBA" id="ARBA00023172"/>
    </source>
</evidence>
<dbReference type="InterPro" id="IPR019775">
    <property type="entry name" value="WD40_repeat_CS"/>
</dbReference>
<evidence type="ECO:0000256" key="14">
    <source>
        <dbReference type="SAM" id="MobiDB-lite"/>
    </source>
</evidence>
<feature type="repeat" description="WD" evidence="13">
    <location>
        <begin position="154"/>
        <end position="186"/>
    </location>
</feature>
<keyword evidence="5" id="KW-0227">DNA damage</keyword>
<dbReference type="PANTHER" id="PTHR15271:SF4">
    <property type="entry name" value="CHROMATIN ASSEMBLY FACTOR 1 SUBUNIT B"/>
    <property type="match status" value="1"/>
</dbReference>
<keyword evidence="11" id="KW-0539">Nucleus</keyword>
<feature type="compositionally biased region" description="Basic and acidic residues" evidence="14">
    <location>
        <begin position="591"/>
        <end position="606"/>
    </location>
</feature>
<dbReference type="OMA" id="WDAKYLA"/>
<evidence type="ECO:0000256" key="1">
    <source>
        <dbReference type="ARBA" id="ARBA00004123"/>
    </source>
</evidence>
<gene>
    <name evidence="16" type="ORF">KP509_12G028700</name>
</gene>
<dbReference type="SMART" id="SM00320">
    <property type="entry name" value="WD40"/>
    <property type="match status" value="6"/>
</dbReference>
<evidence type="ECO:0000256" key="12">
    <source>
        <dbReference type="ARBA" id="ARBA00077035"/>
    </source>
</evidence>
<dbReference type="InterPro" id="IPR045145">
    <property type="entry name" value="PTHR15271"/>
</dbReference>
<evidence type="ECO:0000256" key="10">
    <source>
        <dbReference type="ARBA" id="ARBA00023204"/>
    </source>
</evidence>
<dbReference type="GO" id="GO:0006334">
    <property type="term" value="P:nucleosome assembly"/>
    <property type="evidence" value="ECO:0007669"/>
    <property type="project" value="TreeGrafter"/>
</dbReference>
<evidence type="ECO:0000256" key="8">
    <source>
        <dbReference type="ARBA" id="ARBA00023163"/>
    </source>
</evidence>
<dbReference type="GO" id="GO:0006310">
    <property type="term" value="P:DNA recombination"/>
    <property type="evidence" value="ECO:0007669"/>
    <property type="project" value="UniProtKB-KW"/>
</dbReference>
<keyword evidence="4" id="KW-0677">Repeat</keyword>
<feature type="domain" description="CAF1B/HIR1 beta-propeller" evidence="15">
    <location>
        <begin position="1"/>
        <end position="391"/>
    </location>
</feature>
<feature type="repeat" description="WD" evidence="13">
    <location>
        <begin position="112"/>
        <end position="153"/>
    </location>
</feature>
<dbReference type="PROSITE" id="PS50294">
    <property type="entry name" value="WD_REPEATS_REGION"/>
    <property type="match status" value="2"/>
</dbReference>
<keyword evidence="7" id="KW-0805">Transcription regulation</keyword>
<dbReference type="SUPFAM" id="SSF50978">
    <property type="entry name" value="WD40 repeat-like"/>
    <property type="match status" value="1"/>
</dbReference>
<feature type="repeat" description="WD" evidence="13">
    <location>
        <begin position="63"/>
        <end position="104"/>
    </location>
</feature>
<dbReference type="PROSITE" id="PS00678">
    <property type="entry name" value="WD_REPEATS_1"/>
    <property type="match status" value="2"/>
</dbReference>
<comment type="subcellular location">
    <subcellularLocation>
        <location evidence="1">Nucleus</location>
    </subcellularLocation>
</comment>
<accession>A0A8T2TN74</accession>
<feature type="region of interest" description="Disordered" evidence="14">
    <location>
        <begin position="536"/>
        <end position="606"/>
    </location>
</feature>
<evidence type="ECO:0000256" key="3">
    <source>
        <dbReference type="ARBA" id="ARBA00022574"/>
    </source>
</evidence>
<reference evidence="16" key="1">
    <citation type="submission" date="2021-08" db="EMBL/GenBank/DDBJ databases">
        <title>WGS assembly of Ceratopteris richardii.</title>
        <authorList>
            <person name="Marchant D.B."/>
            <person name="Chen G."/>
            <person name="Jenkins J."/>
            <person name="Shu S."/>
            <person name="Leebens-Mack J."/>
            <person name="Grimwood J."/>
            <person name="Schmutz J."/>
            <person name="Soltis P."/>
            <person name="Soltis D."/>
            <person name="Chen Z.-H."/>
        </authorList>
    </citation>
    <scope>NUCLEOTIDE SEQUENCE</scope>
    <source>
        <strain evidence="16">Whitten #5841</strain>
        <tissue evidence="16">Leaf</tissue>
    </source>
</reference>
<dbReference type="GO" id="GO:0006281">
    <property type="term" value="P:DNA repair"/>
    <property type="evidence" value="ECO:0007669"/>
    <property type="project" value="UniProtKB-KW"/>
</dbReference>
<organism evidence="16 17">
    <name type="scientific">Ceratopteris richardii</name>
    <name type="common">Triangle waterfern</name>
    <dbReference type="NCBI Taxonomy" id="49495"/>
    <lineage>
        <taxon>Eukaryota</taxon>
        <taxon>Viridiplantae</taxon>
        <taxon>Streptophyta</taxon>
        <taxon>Embryophyta</taxon>
        <taxon>Tracheophyta</taxon>
        <taxon>Polypodiopsida</taxon>
        <taxon>Polypodiidae</taxon>
        <taxon>Polypodiales</taxon>
        <taxon>Pteridineae</taxon>
        <taxon>Pteridaceae</taxon>
        <taxon>Parkerioideae</taxon>
        <taxon>Ceratopteris</taxon>
    </lineage>
</organism>
<keyword evidence="8" id="KW-0804">Transcription</keyword>
<feature type="repeat" description="WD" evidence="13">
    <location>
        <begin position="13"/>
        <end position="46"/>
    </location>
</feature>
<dbReference type="PRINTS" id="PR00319">
    <property type="entry name" value="GPROTEINB"/>
</dbReference>
<dbReference type="GO" id="GO:0005634">
    <property type="term" value="C:nucleus"/>
    <property type="evidence" value="ECO:0007669"/>
    <property type="project" value="UniProtKB-SubCell"/>
</dbReference>
<dbReference type="InterPro" id="IPR055410">
    <property type="entry name" value="Beta-prop_CAF1B_HIR1"/>
</dbReference>
<evidence type="ECO:0000256" key="5">
    <source>
        <dbReference type="ARBA" id="ARBA00022763"/>
    </source>
</evidence>
<dbReference type="Gene3D" id="2.130.10.10">
    <property type="entry name" value="YVTN repeat-like/Quinoprotein amine dehydrogenase"/>
    <property type="match status" value="2"/>
</dbReference>
<dbReference type="GO" id="GO:0033186">
    <property type="term" value="C:CAF-1 complex"/>
    <property type="evidence" value="ECO:0007669"/>
    <property type="project" value="TreeGrafter"/>
</dbReference>
<dbReference type="InterPro" id="IPR001680">
    <property type="entry name" value="WD40_rpt"/>
</dbReference>
<name>A0A8T2TN74_CERRI</name>
<dbReference type="Pfam" id="PF24105">
    <property type="entry name" value="Beta-prop_CAF1B_HIR1"/>
    <property type="match status" value="1"/>
</dbReference>
<dbReference type="InterPro" id="IPR036322">
    <property type="entry name" value="WD40_repeat_dom_sf"/>
</dbReference>
<evidence type="ECO:0000259" key="15">
    <source>
        <dbReference type="Pfam" id="PF24105"/>
    </source>
</evidence>
<keyword evidence="10" id="KW-0234">DNA repair</keyword>
<keyword evidence="9" id="KW-0233">DNA recombination</keyword>
<dbReference type="PANTHER" id="PTHR15271">
    <property type="entry name" value="CHROMATIN ASSEMBLY FACTOR 1 SUBUNIT B"/>
    <property type="match status" value="1"/>
</dbReference>
<evidence type="ECO:0000256" key="11">
    <source>
        <dbReference type="ARBA" id="ARBA00023242"/>
    </source>
</evidence>
<dbReference type="GO" id="GO:0006335">
    <property type="term" value="P:DNA replication-dependent chromatin assembly"/>
    <property type="evidence" value="ECO:0007669"/>
    <property type="project" value="InterPro"/>
</dbReference>
<dbReference type="OrthoDB" id="71227at2759"/>
<proteinExistence type="inferred from homology"/>